<feature type="region of interest" description="Disordered" evidence="1">
    <location>
        <begin position="345"/>
        <end position="393"/>
    </location>
</feature>
<evidence type="ECO:0000313" key="4">
    <source>
        <dbReference type="Proteomes" id="UP000095751"/>
    </source>
</evidence>
<dbReference type="EMBL" id="KV784360">
    <property type="protein sequence ID" value="OEU14946.1"/>
    <property type="molecule type" value="Genomic_DNA"/>
</dbReference>
<dbReference type="KEGG" id="fcy:FRACYDRAFT_241506"/>
<gene>
    <name evidence="3" type="ORF">FRACYDRAFT_241506</name>
</gene>
<dbReference type="Proteomes" id="UP000095751">
    <property type="component" value="Unassembled WGS sequence"/>
</dbReference>
<name>A0A1E7F9X1_9STRA</name>
<feature type="compositionally biased region" description="Basic and acidic residues" evidence="1">
    <location>
        <begin position="363"/>
        <end position="373"/>
    </location>
</feature>
<dbReference type="AlphaFoldDB" id="A0A1E7F9X1"/>
<dbReference type="InParanoid" id="A0A1E7F9X1"/>
<evidence type="ECO:0000256" key="1">
    <source>
        <dbReference type="SAM" id="MobiDB-lite"/>
    </source>
</evidence>
<feature type="compositionally biased region" description="Polar residues" evidence="1">
    <location>
        <begin position="345"/>
        <end position="360"/>
    </location>
</feature>
<feature type="region of interest" description="Disordered" evidence="1">
    <location>
        <begin position="206"/>
        <end position="225"/>
    </location>
</feature>
<organism evidence="3 4">
    <name type="scientific">Fragilariopsis cylindrus CCMP1102</name>
    <dbReference type="NCBI Taxonomy" id="635003"/>
    <lineage>
        <taxon>Eukaryota</taxon>
        <taxon>Sar</taxon>
        <taxon>Stramenopiles</taxon>
        <taxon>Ochrophyta</taxon>
        <taxon>Bacillariophyta</taxon>
        <taxon>Bacillariophyceae</taxon>
        <taxon>Bacillariophycidae</taxon>
        <taxon>Bacillariales</taxon>
        <taxon>Bacillariaceae</taxon>
        <taxon>Fragilariopsis</taxon>
    </lineage>
</organism>
<keyword evidence="4" id="KW-1185">Reference proteome</keyword>
<sequence length="417" mass="46120">MISPLLNTAFLYVLVTISSNNVGTTAAERQFVRRPDSERELPPIEHRKLETDVNGAEVTFTRSYTAVTAPKDITFVNPPNIQDVFTIQGSYFISFAGVFRTSSIELVPTIIGIGDLLFDDDAQDQLVLQPKTIPSIDDDFTFGGKCTTTNGKTLTQIISHSCFYDLCLGSPTDCVNIYAGTRFNFSPIKIETNRAYFAGLQNNGNFDPEEGVSRGGDDDGVDRSLQTNSRKQGIFRNRGRSLQTNSKKRVVRGDITKNEAPVSNTTPQIDNPRNMAGSRKLQNQLVVPLGSKNFQRFEDSALAKNGRFPLPPSFPGFCIGGTGRYHGIKCSFDLITVAQRSPFSRTFDTSAPTSSPTLTDEPTDNRNNNRDLSQEEEEEENRELQLDRDDDGPDVGVIVQKIFITSNQRLPLGPKAI</sequence>
<evidence type="ECO:0000313" key="3">
    <source>
        <dbReference type="EMBL" id="OEU14946.1"/>
    </source>
</evidence>
<protein>
    <submittedName>
        <fullName evidence="3">Uncharacterized protein</fullName>
    </submittedName>
</protein>
<feature type="signal peptide" evidence="2">
    <location>
        <begin position="1"/>
        <end position="26"/>
    </location>
</feature>
<proteinExistence type="predicted"/>
<feature type="chain" id="PRO_5009192857" evidence="2">
    <location>
        <begin position="27"/>
        <end position="417"/>
    </location>
</feature>
<reference evidence="3 4" key="1">
    <citation type="submission" date="2016-09" db="EMBL/GenBank/DDBJ databases">
        <title>Extensive genetic diversity and differential bi-allelic expression allows diatom success in the polar Southern Ocean.</title>
        <authorList>
            <consortium name="DOE Joint Genome Institute"/>
            <person name="Mock T."/>
            <person name="Otillar R.P."/>
            <person name="Strauss J."/>
            <person name="Dupont C."/>
            <person name="Frickenhaus S."/>
            <person name="Maumus F."/>
            <person name="Mcmullan M."/>
            <person name="Sanges R."/>
            <person name="Schmutz J."/>
            <person name="Toseland A."/>
            <person name="Valas R."/>
            <person name="Veluchamy A."/>
            <person name="Ward B.J."/>
            <person name="Allen A."/>
            <person name="Barry K."/>
            <person name="Falciatore A."/>
            <person name="Ferrante M."/>
            <person name="Fortunato A.E."/>
            <person name="Gloeckner G."/>
            <person name="Gruber A."/>
            <person name="Hipkin R."/>
            <person name="Janech M."/>
            <person name="Kroth P."/>
            <person name="Leese F."/>
            <person name="Lindquist E."/>
            <person name="Lyon B.R."/>
            <person name="Martin J."/>
            <person name="Mayer C."/>
            <person name="Parker M."/>
            <person name="Quesneville H."/>
            <person name="Raymond J."/>
            <person name="Uhlig C."/>
            <person name="Valentin K.U."/>
            <person name="Worden A.Z."/>
            <person name="Armbrust E.V."/>
            <person name="Bowler C."/>
            <person name="Green B."/>
            <person name="Moulton V."/>
            <person name="Van Oosterhout C."/>
            <person name="Grigoriev I."/>
        </authorList>
    </citation>
    <scope>NUCLEOTIDE SEQUENCE [LARGE SCALE GENOMIC DNA]</scope>
    <source>
        <strain evidence="3 4">CCMP1102</strain>
    </source>
</reference>
<keyword evidence="2" id="KW-0732">Signal</keyword>
<accession>A0A1E7F9X1</accession>
<evidence type="ECO:0000256" key="2">
    <source>
        <dbReference type="SAM" id="SignalP"/>
    </source>
</evidence>